<evidence type="ECO:0000313" key="1">
    <source>
        <dbReference type="EMBL" id="QOX63867.1"/>
    </source>
</evidence>
<organism evidence="1 2">
    <name type="scientific">Anoxybacterium hadale</name>
    <dbReference type="NCBI Taxonomy" id="3408580"/>
    <lineage>
        <taxon>Bacteria</taxon>
        <taxon>Bacillati</taxon>
        <taxon>Bacillota</taxon>
        <taxon>Clostridia</taxon>
        <taxon>Peptostreptococcales</taxon>
        <taxon>Anaerovoracaceae</taxon>
        <taxon>Anoxybacterium</taxon>
    </lineage>
</organism>
<accession>A0ACD1ABS3</accession>
<dbReference type="Proteomes" id="UP000594014">
    <property type="component" value="Chromosome"/>
</dbReference>
<protein>
    <submittedName>
        <fullName evidence="1">YibE/F family protein</fullName>
    </submittedName>
</protein>
<keyword evidence="2" id="KW-1185">Reference proteome</keyword>
<proteinExistence type="predicted"/>
<evidence type="ECO:0000313" key="2">
    <source>
        <dbReference type="Proteomes" id="UP000594014"/>
    </source>
</evidence>
<reference evidence="1" key="1">
    <citation type="submission" date="2019-08" db="EMBL/GenBank/DDBJ databases">
        <title>Genome sequence of Clostridiales bacterium MT110.</title>
        <authorList>
            <person name="Cao J."/>
        </authorList>
    </citation>
    <scope>NUCLEOTIDE SEQUENCE</scope>
    <source>
        <strain evidence="1">MT110</strain>
    </source>
</reference>
<dbReference type="EMBL" id="CP042469">
    <property type="protein sequence ID" value="QOX63867.1"/>
    <property type="molecule type" value="Genomic_DNA"/>
</dbReference>
<name>A0ACD1ABS3_9FIRM</name>
<sequence>MSKHKRSLIFYAILIIILSAGVFLTANNDHWYNATIVRIDHAKNSPTDQYRNGTNDRYYEQLLTGTVKNGPFRGHTASLKNEYSASGVFDEPYQPGDEVFLSAVSSESGTVTGSISGLKRDKYVAALCAAFILFILFIARGRGLLTLLSLSVNIGIFWYSLILYTSGINILLLANLLVFSFTGLSLLLVSGWNQKTFAAICSTLISIAITLLLFKLVMTFTGGVDYAFMEYITSPTDLPEIFMAQIMIGGLGAVMDVAITEASAMSELISKDNEIPLRNLIQSGRDIGHDIMGTMINVMLFTYISGSIPLIILKMNSEIRLHTIILWHMPMELYRFLIGSIGILISIPVSILISLLFFRRIGRIGSIGIIRSIGKIRRFL</sequence>
<gene>
    <name evidence="1" type="ORF">FRZ06_11250</name>
</gene>